<accession>A0ABR1SZA4</accession>
<dbReference type="EMBL" id="JAQQWK010000006">
    <property type="protein sequence ID" value="KAK8039658.1"/>
    <property type="molecule type" value="Genomic_DNA"/>
</dbReference>
<feature type="region of interest" description="Disordered" evidence="1">
    <location>
        <begin position="1"/>
        <end position="49"/>
    </location>
</feature>
<comment type="caution">
    <text evidence="2">The sequence shown here is derived from an EMBL/GenBank/DDBJ whole genome shotgun (WGS) entry which is preliminary data.</text>
</comment>
<organism evidence="2 3">
    <name type="scientific">Apiospora rasikravindrae</name>
    <dbReference type="NCBI Taxonomy" id="990691"/>
    <lineage>
        <taxon>Eukaryota</taxon>
        <taxon>Fungi</taxon>
        <taxon>Dikarya</taxon>
        <taxon>Ascomycota</taxon>
        <taxon>Pezizomycotina</taxon>
        <taxon>Sordariomycetes</taxon>
        <taxon>Xylariomycetidae</taxon>
        <taxon>Amphisphaeriales</taxon>
        <taxon>Apiosporaceae</taxon>
        <taxon>Apiospora</taxon>
    </lineage>
</organism>
<evidence type="ECO:0000313" key="2">
    <source>
        <dbReference type="EMBL" id="KAK8039658.1"/>
    </source>
</evidence>
<gene>
    <name evidence="2" type="ORF">PG993_008069</name>
</gene>
<proteinExistence type="predicted"/>
<protein>
    <submittedName>
        <fullName evidence="2">Uncharacterized protein</fullName>
    </submittedName>
</protein>
<dbReference type="Proteomes" id="UP001444661">
    <property type="component" value="Unassembled WGS sequence"/>
</dbReference>
<keyword evidence="3" id="KW-1185">Reference proteome</keyword>
<reference evidence="2 3" key="1">
    <citation type="submission" date="2023-01" db="EMBL/GenBank/DDBJ databases">
        <title>Analysis of 21 Apiospora genomes using comparative genomics revels a genus with tremendous synthesis potential of carbohydrate active enzymes and secondary metabolites.</title>
        <authorList>
            <person name="Sorensen T."/>
        </authorList>
    </citation>
    <scope>NUCLEOTIDE SEQUENCE [LARGE SCALE GENOMIC DNA]</scope>
    <source>
        <strain evidence="2 3">CBS 33761</strain>
    </source>
</reference>
<name>A0ABR1SZA4_9PEZI</name>
<sequence length="258" mass="29270">MSDNKGSDGLKEEQKKEEQKKEEQKKEKQKKEEKQRNHDDTIPIDQVMSDDAIQTISISPELSDHVSTLSSVEINDEIAQPRPIKQSQGAKPKDVRVFAIEWPQPFNSVFDQAFKEVLHEARSTVKAAHPNLQVMRPNTLLLESGGLTLDEKQLCLILPIIKSSDPAVKVAFNKRSEPLHYMDWKSQLEAILAVKEVPCVNEELFVEVLIHQHVEESCGVVPLCRVIIRDLCSSFLGNARAIKPCWHNIFLITTAIYI</sequence>
<evidence type="ECO:0000256" key="1">
    <source>
        <dbReference type="SAM" id="MobiDB-lite"/>
    </source>
</evidence>
<feature type="compositionally biased region" description="Basic and acidic residues" evidence="1">
    <location>
        <begin position="1"/>
        <end position="41"/>
    </location>
</feature>
<evidence type="ECO:0000313" key="3">
    <source>
        <dbReference type="Proteomes" id="UP001444661"/>
    </source>
</evidence>